<organism evidence="1 2">
    <name type="scientific">Paenibacillus radicis</name>
    <name type="common">ex Gao et al. 2016</name>
    <dbReference type="NCBI Taxonomy" id="1737354"/>
    <lineage>
        <taxon>Bacteria</taxon>
        <taxon>Bacillati</taxon>
        <taxon>Bacillota</taxon>
        <taxon>Bacilli</taxon>
        <taxon>Bacillales</taxon>
        <taxon>Paenibacillaceae</taxon>
        <taxon>Paenibacillus</taxon>
    </lineage>
</organism>
<dbReference type="AlphaFoldDB" id="A0A917GY70"/>
<evidence type="ECO:0000313" key="2">
    <source>
        <dbReference type="Proteomes" id="UP000600247"/>
    </source>
</evidence>
<dbReference type="RefSeq" id="WP_188888151.1">
    <property type="nucleotide sequence ID" value="NZ_BMHY01000002.1"/>
</dbReference>
<comment type="caution">
    <text evidence="1">The sequence shown here is derived from an EMBL/GenBank/DDBJ whole genome shotgun (WGS) entry which is preliminary data.</text>
</comment>
<gene>
    <name evidence="1" type="ORF">GCM10010918_13190</name>
</gene>
<protein>
    <submittedName>
        <fullName evidence="1">Uncharacterized protein</fullName>
    </submittedName>
</protein>
<proteinExistence type="predicted"/>
<dbReference type="EMBL" id="BMHY01000002">
    <property type="protein sequence ID" value="GGG61149.1"/>
    <property type="molecule type" value="Genomic_DNA"/>
</dbReference>
<dbReference type="Proteomes" id="UP000600247">
    <property type="component" value="Unassembled WGS sequence"/>
</dbReference>
<name>A0A917GY70_9BACL</name>
<sequence length="66" mass="7012">MNSSNPATLGDCALLGLGMVADMKLMRGFGTRIGGQYAAASALCQLNAAKKALQMRRFDLNAIQHQ</sequence>
<accession>A0A917GY70</accession>
<keyword evidence="2" id="KW-1185">Reference proteome</keyword>
<reference evidence="1 2" key="1">
    <citation type="journal article" date="2014" name="Int. J. Syst. Evol. Microbiol.">
        <title>Complete genome sequence of Corynebacterium casei LMG S-19264T (=DSM 44701T), isolated from a smear-ripened cheese.</title>
        <authorList>
            <consortium name="US DOE Joint Genome Institute (JGI-PGF)"/>
            <person name="Walter F."/>
            <person name="Albersmeier A."/>
            <person name="Kalinowski J."/>
            <person name="Ruckert C."/>
        </authorList>
    </citation>
    <scope>NUCLEOTIDE SEQUENCE [LARGE SCALE GENOMIC DNA]</scope>
    <source>
        <strain evidence="1 2">CGMCC 1.15286</strain>
    </source>
</reference>
<evidence type="ECO:0000313" key="1">
    <source>
        <dbReference type="EMBL" id="GGG61149.1"/>
    </source>
</evidence>